<dbReference type="PANTHER" id="PTHR37012">
    <property type="entry name" value="B-ZIP TRANSCRIPTION FACTOR (EUROFUNG)-RELATED"/>
    <property type="match status" value="1"/>
</dbReference>
<feature type="compositionally biased region" description="Low complexity" evidence="1">
    <location>
        <begin position="203"/>
        <end position="227"/>
    </location>
</feature>
<feature type="compositionally biased region" description="Basic and acidic residues" evidence="1">
    <location>
        <begin position="28"/>
        <end position="41"/>
    </location>
</feature>
<feature type="region of interest" description="Disordered" evidence="1">
    <location>
        <begin position="130"/>
        <end position="267"/>
    </location>
</feature>
<dbReference type="GO" id="GO:0003700">
    <property type="term" value="F:DNA-binding transcription factor activity"/>
    <property type="evidence" value="ECO:0007669"/>
    <property type="project" value="InterPro"/>
</dbReference>
<feature type="region of interest" description="Disordered" evidence="1">
    <location>
        <begin position="1"/>
        <end position="48"/>
    </location>
</feature>
<dbReference type="EMBL" id="MDYP01000037">
    <property type="protein sequence ID" value="OQE02913.1"/>
    <property type="molecule type" value="Genomic_DNA"/>
</dbReference>
<protein>
    <recommendedName>
        <fullName evidence="4">BZIP domain-containing protein</fullName>
    </recommendedName>
</protein>
<dbReference type="InterPro" id="IPR046347">
    <property type="entry name" value="bZIP_sf"/>
</dbReference>
<dbReference type="CDD" id="cd14688">
    <property type="entry name" value="bZIP_YAP"/>
    <property type="match status" value="1"/>
</dbReference>
<dbReference type="Proteomes" id="UP000191518">
    <property type="component" value="Unassembled WGS sequence"/>
</dbReference>
<comment type="caution">
    <text evidence="2">The sequence shown here is derived from an EMBL/GenBank/DDBJ whole genome shotgun (WGS) entry which is preliminary data.</text>
</comment>
<evidence type="ECO:0000313" key="3">
    <source>
        <dbReference type="Proteomes" id="UP000191518"/>
    </source>
</evidence>
<dbReference type="AlphaFoldDB" id="A0A1V6RNB2"/>
<gene>
    <name evidence="2" type="ORF">PENVUL_c037G04717</name>
</gene>
<feature type="compositionally biased region" description="Polar residues" evidence="1">
    <location>
        <begin position="130"/>
        <end position="142"/>
    </location>
</feature>
<dbReference type="SUPFAM" id="SSF57959">
    <property type="entry name" value="Leucine zipper domain"/>
    <property type="match status" value="1"/>
</dbReference>
<organism evidence="2 3">
    <name type="scientific">Penicillium vulpinum</name>
    <dbReference type="NCBI Taxonomy" id="29845"/>
    <lineage>
        <taxon>Eukaryota</taxon>
        <taxon>Fungi</taxon>
        <taxon>Dikarya</taxon>
        <taxon>Ascomycota</taxon>
        <taxon>Pezizomycotina</taxon>
        <taxon>Eurotiomycetes</taxon>
        <taxon>Eurotiomycetidae</taxon>
        <taxon>Eurotiales</taxon>
        <taxon>Aspergillaceae</taxon>
        <taxon>Penicillium</taxon>
    </lineage>
</organism>
<evidence type="ECO:0000313" key="2">
    <source>
        <dbReference type="EMBL" id="OQE02913.1"/>
    </source>
</evidence>
<dbReference type="OrthoDB" id="3535998at2759"/>
<keyword evidence="3" id="KW-1185">Reference proteome</keyword>
<feature type="compositionally biased region" description="Polar residues" evidence="1">
    <location>
        <begin position="239"/>
        <end position="256"/>
    </location>
</feature>
<evidence type="ECO:0000256" key="1">
    <source>
        <dbReference type="SAM" id="MobiDB-lite"/>
    </source>
</evidence>
<accession>A0A1V6RNB2</accession>
<name>A0A1V6RNB2_9EURO</name>
<dbReference type="PANTHER" id="PTHR37012:SF2">
    <property type="entry name" value="BZIP DOMAIN-CONTAINING PROTEIN-RELATED"/>
    <property type="match status" value="1"/>
</dbReference>
<evidence type="ECO:0008006" key="4">
    <source>
        <dbReference type="Google" id="ProtNLM"/>
    </source>
</evidence>
<dbReference type="Gene3D" id="1.20.5.170">
    <property type="match status" value="1"/>
</dbReference>
<proteinExistence type="predicted"/>
<sequence length="267" mass="30275">MSSQDEPPVKRRESRSGTRKVSTLSVEQLERKRANDREAQRSIRQRTKGHIEQLEGQVSVLQSQIAEMRLQNQRFNEVLQHNAFLENEVIRLKRQLALLTSRPEFAPNFLGKAPFRTLEQASNSALPDIPTTGQPLLSATSHTQRHSDLLVSRRPSHQHDWQQPYLPTRSPSLGAASNPEFSSRMESYPIDGQISQGQPVCPPQQQSESSFPQFTYSSRSHSLSSASPIPQPTPAPVYQPSTSTYPQSMPQTQQRDPTYEYPWVYPS</sequence>
<feature type="compositionally biased region" description="Basic and acidic residues" evidence="1">
    <location>
        <begin position="7"/>
        <end position="16"/>
    </location>
</feature>
<reference evidence="3" key="1">
    <citation type="journal article" date="2017" name="Nat. Microbiol.">
        <title>Global analysis of biosynthetic gene clusters reveals vast potential of secondary metabolite production in Penicillium species.</title>
        <authorList>
            <person name="Nielsen J.C."/>
            <person name="Grijseels S."/>
            <person name="Prigent S."/>
            <person name="Ji B."/>
            <person name="Dainat J."/>
            <person name="Nielsen K.F."/>
            <person name="Frisvad J.C."/>
            <person name="Workman M."/>
            <person name="Nielsen J."/>
        </authorList>
    </citation>
    <scope>NUCLEOTIDE SEQUENCE [LARGE SCALE GENOMIC DNA]</scope>
    <source>
        <strain evidence="3">IBT 29486</strain>
    </source>
</reference>